<name>A0A2T3KAZ0_9GAMM</name>
<dbReference type="Proteomes" id="UP000241426">
    <property type="component" value="Unassembled WGS sequence"/>
</dbReference>
<protein>
    <submittedName>
        <fullName evidence="1">Uncharacterized protein</fullName>
    </submittedName>
</protein>
<accession>A0A2T3KAZ0</accession>
<evidence type="ECO:0000313" key="1">
    <source>
        <dbReference type="EMBL" id="PSU89770.1"/>
    </source>
</evidence>
<dbReference type="EMBL" id="PYNF01000044">
    <property type="protein sequence ID" value="PSU89770.1"/>
    <property type="molecule type" value="Genomic_DNA"/>
</dbReference>
<comment type="caution">
    <text evidence="1">The sequence shown here is derived from an EMBL/GenBank/DDBJ whole genome shotgun (WGS) entry which is preliminary data.</text>
</comment>
<sequence>MTSRKQGIYESDNKEFIFAPATGVKLNPNVFCKPTLSDSKDATKLTELINFASSLSEVSRFSSIHQNTQRTTMFIKEYFDSYKEDNSHHKVFIQKDKVSLPYIKSIHSILANSLNSRAWTKDDGVYK</sequence>
<evidence type="ECO:0000313" key="2">
    <source>
        <dbReference type="Proteomes" id="UP000241426"/>
    </source>
</evidence>
<gene>
    <name evidence="1" type="ORF">C9J27_24115</name>
</gene>
<organism evidence="1 2">
    <name type="scientific">Photobacterium kishitanii</name>
    <dbReference type="NCBI Taxonomy" id="318456"/>
    <lineage>
        <taxon>Bacteria</taxon>
        <taxon>Pseudomonadati</taxon>
        <taxon>Pseudomonadota</taxon>
        <taxon>Gammaproteobacteria</taxon>
        <taxon>Vibrionales</taxon>
        <taxon>Vibrionaceae</taxon>
        <taxon>Photobacterium</taxon>
    </lineage>
</organism>
<reference evidence="1 2" key="1">
    <citation type="submission" date="2018-01" db="EMBL/GenBank/DDBJ databases">
        <title>Whole genome sequencing of Histamine producing bacteria.</title>
        <authorList>
            <person name="Butler K."/>
        </authorList>
    </citation>
    <scope>NUCLEOTIDE SEQUENCE [LARGE SCALE GENOMIC DNA]</scope>
    <source>
        <strain evidence="1 2">FS-7.2</strain>
    </source>
</reference>
<dbReference type="AlphaFoldDB" id="A0A2T3KAZ0"/>
<dbReference type="RefSeq" id="WP_107290149.1">
    <property type="nucleotide sequence ID" value="NZ_PYNF01000044.1"/>
</dbReference>
<proteinExistence type="predicted"/>